<dbReference type="PANTHER" id="PTHR43607">
    <property type="entry name" value="V-TYPE PROTON ATPASE CATALYTIC SUBUNIT A"/>
    <property type="match status" value="1"/>
</dbReference>
<dbReference type="InterPro" id="IPR024034">
    <property type="entry name" value="ATPase_F1/V1_b/a_C"/>
</dbReference>
<dbReference type="GO" id="GO:0042777">
    <property type="term" value="P:proton motive force-driven plasma membrane ATP synthesis"/>
    <property type="evidence" value="ECO:0007669"/>
    <property type="project" value="UniProtKB-UniRule"/>
</dbReference>
<dbReference type="HOGENOM" id="CLU_008162_3_1_9"/>
<dbReference type="GO" id="GO:0046933">
    <property type="term" value="F:proton-transporting ATP synthase activity, rotational mechanism"/>
    <property type="evidence" value="ECO:0007669"/>
    <property type="project" value="UniProtKB-UniRule"/>
</dbReference>
<dbReference type="STRING" id="633697.EubceDRAFT1_2129"/>
<evidence type="ECO:0000256" key="4">
    <source>
        <dbReference type="ARBA" id="ARBA00022781"/>
    </source>
</evidence>
<dbReference type="OrthoDB" id="9803053at2"/>
<reference evidence="11 12" key="2">
    <citation type="submission" date="2012-02" db="EMBL/GenBank/DDBJ databases">
        <title>Improved High-Quality Draft sequence of Eubacterium cellulosolvens 6.</title>
        <authorList>
            <consortium name="US DOE Joint Genome Institute"/>
            <person name="Lucas S."/>
            <person name="Han J."/>
            <person name="Lapidus A."/>
            <person name="Cheng J.-F."/>
            <person name="Goodwin L."/>
            <person name="Pitluck S."/>
            <person name="Peters L."/>
            <person name="Mikhailova N."/>
            <person name="Gu W."/>
            <person name="Detter J.C."/>
            <person name="Han C."/>
            <person name="Tapia R."/>
            <person name="Land M."/>
            <person name="Hauser L."/>
            <person name="Kyrpides N."/>
            <person name="Ivanova N."/>
            <person name="Pagani I."/>
            <person name="Johnson E."/>
            <person name="Mukhopadhyay B."/>
            <person name="Anderson I."/>
            <person name="Woyke T."/>
        </authorList>
    </citation>
    <scope>NUCLEOTIDE SEQUENCE [LARGE SCALE GENOMIC DNA]</scope>
    <source>
        <strain evidence="11 12">6</strain>
    </source>
</reference>
<feature type="domain" description="AAA+ ATPase" evidence="10">
    <location>
        <begin position="224"/>
        <end position="412"/>
    </location>
</feature>
<evidence type="ECO:0000256" key="9">
    <source>
        <dbReference type="HAMAP-Rule" id="MF_00309"/>
    </source>
</evidence>
<keyword evidence="4 9" id="KW-0375">Hydrogen ion transport</keyword>
<dbReference type="Proteomes" id="UP000005753">
    <property type="component" value="Chromosome"/>
</dbReference>
<dbReference type="InterPro" id="IPR031686">
    <property type="entry name" value="ATP-synth_a_Xtn"/>
</dbReference>
<proteinExistence type="inferred from homology"/>
<dbReference type="FunFam" id="2.40.30.20:FF:000002">
    <property type="entry name" value="V-type proton ATPase catalytic subunit A"/>
    <property type="match status" value="1"/>
</dbReference>
<name>I5AVR6_EUBC6</name>
<dbReference type="EMBL" id="CM001487">
    <property type="protein sequence ID" value="EIM57889.1"/>
    <property type="molecule type" value="Genomic_DNA"/>
</dbReference>
<keyword evidence="5 9" id="KW-0067">ATP-binding</keyword>
<keyword evidence="12" id="KW-1185">Reference proteome</keyword>
<dbReference type="Pfam" id="PF16886">
    <property type="entry name" value="ATP-synt_ab_Xtn"/>
    <property type="match status" value="1"/>
</dbReference>
<dbReference type="SUPFAM" id="SSF47917">
    <property type="entry name" value="C-terminal domain of alpha and beta subunits of F1 ATP synthase"/>
    <property type="match status" value="1"/>
</dbReference>
<evidence type="ECO:0000256" key="1">
    <source>
        <dbReference type="ARBA" id="ARBA00008936"/>
    </source>
</evidence>
<organism evidence="11 12">
    <name type="scientific">Eubacterium cellulosolvens (strain ATCC 43171 / JCM 9499 / 6)</name>
    <name type="common">Cillobacterium cellulosolvens</name>
    <dbReference type="NCBI Taxonomy" id="633697"/>
    <lineage>
        <taxon>Bacteria</taxon>
        <taxon>Bacillati</taxon>
        <taxon>Bacillota</taxon>
        <taxon>Clostridia</taxon>
        <taxon>Eubacteriales</taxon>
        <taxon>Eubacteriaceae</taxon>
        <taxon>Eubacterium</taxon>
    </lineage>
</organism>
<dbReference type="Pfam" id="PF22919">
    <property type="entry name" value="ATP-synt_VA_C"/>
    <property type="match status" value="1"/>
</dbReference>
<dbReference type="InterPro" id="IPR020003">
    <property type="entry name" value="ATPase_a/bsu_AS"/>
</dbReference>
<evidence type="ECO:0000313" key="11">
    <source>
        <dbReference type="EMBL" id="EIM57889.1"/>
    </source>
</evidence>
<evidence type="ECO:0000259" key="10">
    <source>
        <dbReference type="SMART" id="SM00382"/>
    </source>
</evidence>
<dbReference type="Pfam" id="PF00006">
    <property type="entry name" value="ATP-synt_ab"/>
    <property type="match status" value="1"/>
</dbReference>
<dbReference type="HAMAP" id="MF_00309">
    <property type="entry name" value="ATP_synth_A_arch"/>
    <property type="match status" value="1"/>
</dbReference>
<dbReference type="SMART" id="SM00382">
    <property type="entry name" value="AAA"/>
    <property type="match status" value="1"/>
</dbReference>
<keyword evidence="8 9" id="KW-0066">ATP synthesis</keyword>
<dbReference type="EC" id="7.1.2.2" evidence="9"/>
<dbReference type="SUPFAM" id="SSF50615">
    <property type="entry name" value="N-terminal domain of alpha and beta subunits of F1 ATP synthase"/>
    <property type="match status" value="1"/>
</dbReference>
<dbReference type="CDD" id="cd01134">
    <property type="entry name" value="V_A-ATPase_A"/>
    <property type="match status" value="1"/>
</dbReference>
<evidence type="ECO:0000256" key="2">
    <source>
        <dbReference type="ARBA" id="ARBA00022448"/>
    </source>
</evidence>
<dbReference type="CDD" id="cd18119">
    <property type="entry name" value="ATP-synt_V_A-type_alpha_N"/>
    <property type="match status" value="1"/>
</dbReference>
<keyword evidence="7 9" id="KW-0406">Ion transport</keyword>
<sequence>MSTGTIKKVAGPLVIAEGMRDANMFDVVRVSSERLIGEIIEMHGDQASIQVYEETQGLGPGEPVESTGAPLSVELGPGLISSIYDGIQRPLNKIMEATQSNRLNRGVEVSALDHEKKWDFRATAAVGDEVEAGDVIGTVEETPVVTQKIMVPYGVKGKIKSITSGSFNIDETVAVVTTDKGDVDLTMLQKWPVRKGRPYAEKLPPDEPLVTGQRVVDAFFPIAKGGVAAIPGPFGSGKTVTQHQLAKWADADIVVYIGCGERGNEMTDVLNEFPELKDPRTGESLMKRTVLIANTSDMPVAAREASIYTGITIAEYFRDMGYSVALMADSTSRWAEALREMSGRLEEMPGEEGYPAYLGSRLAQFYERAGRVISLGHEKREGALSAIGAVSPPGGDISEPVSQATLRIVKVFWALDASLAYQRHFPAINWLTSYSLYLDTLKQWFDSNVEDDWMSTRQSLMSLLQDESALNEIVKMVGMDALSPADRLKMEAARSIREDFLHQNSFDEIDTYTSLKKQYYMMKLVFEFYQQGTKALEHGASINDLVKMEVREKIGRFKYTLEADIDDQYDKIKEEIAAETESLTGKED</sequence>
<keyword evidence="3 9" id="KW-0547">Nucleotide-binding</keyword>
<dbReference type="Gene3D" id="2.40.30.20">
    <property type="match status" value="1"/>
</dbReference>
<dbReference type="eggNOG" id="COG1155">
    <property type="taxonomic scope" value="Bacteria"/>
</dbReference>
<comment type="catalytic activity">
    <reaction evidence="9">
        <text>ATP + H2O + 4 H(+)(in) = ADP + phosphate + 5 H(+)(out)</text>
        <dbReference type="Rhea" id="RHEA:57720"/>
        <dbReference type="ChEBI" id="CHEBI:15377"/>
        <dbReference type="ChEBI" id="CHEBI:15378"/>
        <dbReference type="ChEBI" id="CHEBI:30616"/>
        <dbReference type="ChEBI" id="CHEBI:43474"/>
        <dbReference type="ChEBI" id="CHEBI:456216"/>
        <dbReference type="EC" id="7.1.2.2"/>
    </reaction>
</comment>
<evidence type="ECO:0000313" key="12">
    <source>
        <dbReference type="Proteomes" id="UP000005753"/>
    </source>
</evidence>
<dbReference type="GO" id="GO:0045259">
    <property type="term" value="C:proton-transporting ATP synthase complex"/>
    <property type="evidence" value="ECO:0007669"/>
    <property type="project" value="UniProtKB-ARBA"/>
</dbReference>
<evidence type="ECO:0000256" key="3">
    <source>
        <dbReference type="ARBA" id="ARBA00022741"/>
    </source>
</evidence>
<dbReference type="InterPro" id="IPR022878">
    <property type="entry name" value="V-ATPase_asu"/>
</dbReference>
<dbReference type="AlphaFoldDB" id="I5AVR6"/>
<dbReference type="SUPFAM" id="SSF52540">
    <property type="entry name" value="P-loop containing nucleoside triphosphate hydrolases"/>
    <property type="match status" value="1"/>
</dbReference>
<dbReference type="GO" id="GO:0005524">
    <property type="term" value="F:ATP binding"/>
    <property type="evidence" value="ECO:0007669"/>
    <property type="project" value="UniProtKB-UniRule"/>
</dbReference>
<dbReference type="InterPro" id="IPR027417">
    <property type="entry name" value="P-loop_NTPase"/>
</dbReference>
<dbReference type="PROSITE" id="PS00152">
    <property type="entry name" value="ATPASE_ALPHA_BETA"/>
    <property type="match status" value="1"/>
</dbReference>
<dbReference type="PANTHER" id="PTHR43607:SF1">
    <property type="entry name" value="H(+)-TRANSPORTING TWO-SECTOR ATPASE"/>
    <property type="match status" value="1"/>
</dbReference>
<dbReference type="CDD" id="cd18111">
    <property type="entry name" value="ATP-synt_V_A-type_alpha_C"/>
    <property type="match status" value="1"/>
</dbReference>
<protein>
    <recommendedName>
        <fullName evidence="9">V-type ATP synthase alpha chain</fullName>
        <ecNumber evidence="9">7.1.2.2</ecNumber>
    </recommendedName>
    <alternativeName>
        <fullName evidence="9">V-ATPase subunit A</fullName>
    </alternativeName>
</protein>
<reference evidence="11 12" key="1">
    <citation type="submission" date="2010-08" db="EMBL/GenBank/DDBJ databases">
        <authorList>
            <consortium name="US DOE Joint Genome Institute (JGI-PGF)"/>
            <person name="Lucas S."/>
            <person name="Copeland A."/>
            <person name="Lapidus A."/>
            <person name="Cheng J.-F."/>
            <person name="Bruce D."/>
            <person name="Goodwin L."/>
            <person name="Pitluck S."/>
            <person name="Land M.L."/>
            <person name="Hauser L."/>
            <person name="Chang Y.-J."/>
            <person name="Anderson I.J."/>
            <person name="Johnson E."/>
            <person name="Mulhopadhyay B."/>
            <person name="Kyrpides N."/>
            <person name="Woyke T.J."/>
        </authorList>
    </citation>
    <scope>NUCLEOTIDE SEQUENCE [LARGE SCALE GENOMIC DNA]</scope>
    <source>
        <strain evidence="11 12">6</strain>
    </source>
</reference>
<keyword evidence="6 9" id="KW-1278">Translocase</keyword>
<dbReference type="InterPro" id="IPR000194">
    <property type="entry name" value="ATPase_F1/V1/A1_a/bsu_nucl-bd"/>
</dbReference>
<dbReference type="NCBIfam" id="NF003220">
    <property type="entry name" value="PRK04192.1"/>
    <property type="match status" value="1"/>
</dbReference>
<feature type="binding site" evidence="9">
    <location>
        <begin position="232"/>
        <end position="239"/>
    </location>
    <ligand>
        <name>ATP</name>
        <dbReference type="ChEBI" id="CHEBI:30616"/>
    </ligand>
</feature>
<gene>
    <name evidence="9" type="primary">atpA</name>
    <name evidence="11" type="ORF">EubceDRAFT1_2129</name>
</gene>
<dbReference type="InterPro" id="IPR036121">
    <property type="entry name" value="ATPase_F1/V1/A1_a/bsu_N_sf"/>
</dbReference>
<dbReference type="Gene3D" id="2.40.50.100">
    <property type="match status" value="1"/>
</dbReference>
<accession>I5AVR6</accession>
<evidence type="ECO:0000256" key="7">
    <source>
        <dbReference type="ARBA" id="ARBA00023065"/>
    </source>
</evidence>
<dbReference type="GO" id="GO:0046961">
    <property type="term" value="F:proton-transporting ATPase activity, rotational mechanism"/>
    <property type="evidence" value="ECO:0007669"/>
    <property type="project" value="InterPro"/>
</dbReference>
<evidence type="ECO:0000256" key="6">
    <source>
        <dbReference type="ARBA" id="ARBA00022967"/>
    </source>
</evidence>
<evidence type="ECO:0000256" key="8">
    <source>
        <dbReference type="ARBA" id="ARBA00023310"/>
    </source>
</evidence>
<keyword evidence="2 9" id="KW-0813">Transport</keyword>
<comment type="function">
    <text evidence="9">Produces ATP from ADP in the presence of a proton gradient across the membrane. The V-type alpha chain is a catalytic subunit.</text>
</comment>
<dbReference type="InterPro" id="IPR055190">
    <property type="entry name" value="ATP-synt_VA_C"/>
</dbReference>
<dbReference type="Gene3D" id="3.40.50.300">
    <property type="entry name" value="P-loop containing nucleotide triphosphate hydrolases"/>
    <property type="match status" value="1"/>
</dbReference>
<comment type="similarity">
    <text evidence="1 9">Belongs to the ATPase alpha/beta chains family.</text>
</comment>
<dbReference type="Pfam" id="PF02874">
    <property type="entry name" value="ATP-synt_ab_N"/>
    <property type="match status" value="1"/>
</dbReference>
<dbReference type="InterPro" id="IPR003593">
    <property type="entry name" value="AAA+_ATPase"/>
</dbReference>
<dbReference type="InterPro" id="IPR004100">
    <property type="entry name" value="ATPase_F1/V1/A1_a/bsu_N"/>
</dbReference>
<dbReference type="InterPro" id="IPR023366">
    <property type="entry name" value="ATP_synth_asu-like_sf"/>
</dbReference>
<dbReference type="Gene3D" id="1.10.1140.10">
    <property type="entry name" value="Bovine Mitochondrial F1-atpase, Atp Synthase Beta Chain, Chain D, domain 3"/>
    <property type="match status" value="1"/>
</dbReference>
<evidence type="ECO:0000256" key="5">
    <source>
        <dbReference type="ARBA" id="ARBA00022840"/>
    </source>
</evidence>